<keyword evidence="4" id="KW-0963">Cytoplasm</keyword>
<dbReference type="GO" id="GO:0008258">
    <property type="term" value="P:head involution"/>
    <property type="evidence" value="ECO:0007669"/>
    <property type="project" value="UniProtKB-ARBA"/>
</dbReference>
<dbReference type="GO" id="GO:0009968">
    <property type="term" value="P:negative regulation of signal transduction"/>
    <property type="evidence" value="ECO:0007669"/>
    <property type="project" value="InterPro"/>
</dbReference>
<keyword evidence="3" id="KW-0217">Developmental protein</keyword>
<comment type="similarity">
    <text evidence="2">Belongs to the DDIT4 family.</text>
</comment>
<dbReference type="Gene3D" id="3.90.470.40">
    <property type="entry name" value="RTP801-like"/>
    <property type="match status" value="1"/>
</dbReference>
<dbReference type="GO" id="GO:0006915">
    <property type="term" value="P:apoptotic process"/>
    <property type="evidence" value="ECO:0007669"/>
    <property type="project" value="UniProtKB-KW"/>
</dbReference>
<keyword evidence="9" id="KW-1185">Reference proteome</keyword>
<evidence type="ECO:0000256" key="5">
    <source>
        <dbReference type="ARBA" id="ARBA00022703"/>
    </source>
</evidence>
<evidence type="ECO:0000256" key="2">
    <source>
        <dbReference type="ARBA" id="ARBA00010670"/>
    </source>
</evidence>
<evidence type="ECO:0000256" key="4">
    <source>
        <dbReference type="ARBA" id="ARBA00022490"/>
    </source>
</evidence>
<dbReference type="FunFam" id="3.90.470.40:FF:000003">
    <property type="entry name" value="Charybde, isoform E"/>
    <property type="match status" value="1"/>
</dbReference>
<reference evidence="9" key="1">
    <citation type="journal article" date="2014" name="Genome Biol.">
        <title>Genome analysis of a major urban malaria vector mosquito, Anopheles stephensi.</title>
        <authorList>
            <person name="Jiang X."/>
            <person name="Peery A."/>
            <person name="Hall A.B."/>
            <person name="Sharma A."/>
            <person name="Chen X.G."/>
            <person name="Waterhouse R.M."/>
            <person name="Komissarov A."/>
            <person name="Riehle M.M."/>
            <person name="Shouche Y."/>
            <person name="Sharakhova M.V."/>
            <person name="Lawson D."/>
            <person name="Pakpour N."/>
            <person name="Arensburger P."/>
            <person name="Davidson V.L."/>
            <person name="Eiglmeier K."/>
            <person name="Emrich S."/>
            <person name="George P."/>
            <person name="Kennedy R.C."/>
            <person name="Mane S.P."/>
            <person name="Maslen G."/>
            <person name="Oringanje C."/>
            <person name="Qi Y."/>
            <person name="Settlage R."/>
            <person name="Tojo M."/>
            <person name="Tubio J.M."/>
            <person name="Unger M.F."/>
            <person name="Wang B."/>
            <person name="Vernick K.D."/>
            <person name="Ribeiro J.M."/>
            <person name="James A.A."/>
            <person name="Michel K."/>
            <person name="Riehle M.A."/>
            <person name="Luckhart S."/>
            <person name="Sharakhov I.V."/>
            <person name="Tu Z."/>
        </authorList>
    </citation>
    <scope>NUCLEOTIDE SEQUENCE [LARGE SCALE GENOMIC DNA]</scope>
    <source>
        <strain evidence="9">Indian</strain>
    </source>
</reference>
<evidence type="ECO:0000256" key="7">
    <source>
        <dbReference type="SAM" id="MobiDB-lite"/>
    </source>
</evidence>
<dbReference type="OMA" id="HYYSENQ"/>
<keyword evidence="5" id="KW-0053">Apoptosis</keyword>
<comment type="function">
    <text evidence="6">Inhibits cell growth by regulating the Tor pathway upstream of the Tsc1-Tsc2 complex and downstream of Akt1. Acts as a cell death activator during head development.</text>
</comment>
<name>A0A182Y628_ANOST</name>
<evidence type="ECO:0000256" key="1">
    <source>
        <dbReference type="ARBA" id="ARBA00004496"/>
    </source>
</evidence>
<dbReference type="Pfam" id="PF07809">
    <property type="entry name" value="RTP801_C"/>
    <property type="match status" value="1"/>
</dbReference>
<protein>
    <submittedName>
        <fullName evidence="8">Uncharacterized protein</fullName>
    </submittedName>
</protein>
<dbReference type="EnsemblMetazoa" id="ASTEI03914-RA">
    <property type="protein sequence ID" value="ASTEI03914-PA"/>
    <property type="gene ID" value="ASTEI03914"/>
</dbReference>
<dbReference type="GO" id="GO:0005737">
    <property type="term" value="C:cytoplasm"/>
    <property type="evidence" value="ECO:0007669"/>
    <property type="project" value="UniProtKB-SubCell"/>
</dbReference>
<comment type="subcellular location">
    <subcellularLocation>
        <location evidence="1">Cytoplasm</location>
    </subcellularLocation>
</comment>
<dbReference type="InterPro" id="IPR038281">
    <property type="entry name" value="RTP801-like_C_sf"/>
</dbReference>
<dbReference type="GO" id="GO:0045926">
    <property type="term" value="P:negative regulation of growth"/>
    <property type="evidence" value="ECO:0007669"/>
    <property type="project" value="UniProtKB-ARBA"/>
</dbReference>
<dbReference type="VEuPathDB" id="VectorBase:ASTEI20_034160"/>
<dbReference type="PANTHER" id="PTHR12478">
    <property type="entry name" value="DNA-DAMAGE-INDUCIBLE TRANSCRIPT 4 PROTEIN DDIT4"/>
    <property type="match status" value="1"/>
</dbReference>
<dbReference type="STRING" id="30069.A0A182Y628"/>
<feature type="region of interest" description="Disordered" evidence="7">
    <location>
        <begin position="43"/>
        <end position="134"/>
    </location>
</feature>
<evidence type="ECO:0000256" key="3">
    <source>
        <dbReference type="ARBA" id="ARBA00022473"/>
    </source>
</evidence>
<dbReference type="VEuPathDB" id="VectorBase:ASTEI03914"/>
<dbReference type="Proteomes" id="UP000076408">
    <property type="component" value="Unassembled WGS sequence"/>
</dbReference>
<evidence type="ECO:0000313" key="9">
    <source>
        <dbReference type="Proteomes" id="UP000076408"/>
    </source>
</evidence>
<proteinExistence type="inferred from homology"/>
<dbReference type="InterPro" id="IPR012918">
    <property type="entry name" value="RTP801-like"/>
</dbReference>
<reference evidence="8" key="2">
    <citation type="submission" date="2020-05" db="UniProtKB">
        <authorList>
            <consortium name="EnsemblMetazoa"/>
        </authorList>
    </citation>
    <scope>IDENTIFICATION</scope>
    <source>
        <strain evidence="8">Indian</strain>
    </source>
</reference>
<organism evidence="8 9">
    <name type="scientific">Anopheles stephensi</name>
    <name type="common">Indo-Pakistan malaria mosquito</name>
    <dbReference type="NCBI Taxonomy" id="30069"/>
    <lineage>
        <taxon>Eukaryota</taxon>
        <taxon>Metazoa</taxon>
        <taxon>Ecdysozoa</taxon>
        <taxon>Arthropoda</taxon>
        <taxon>Hexapoda</taxon>
        <taxon>Insecta</taxon>
        <taxon>Pterygota</taxon>
        <taxon>Neoptera</taxon>
        <taxon>Endopterygota</taxon>
        <taxon>Diptera</taxon>
        <taxon>Nematocera</taxon>
        <taxon>Culicoidea</taxon>
        <taxon>Culicidae</taxon>
        <taxon>Anophelinae</taxon>
        <taxon>Anopheles</taxon>
    </lineage>
</organism>
<evidence type="ECO:0000313" key="8">
    <source>
        <dbReference type="EnsemblMetazoa" id="ASTEI03914-PA"/>
    </source>
</evidence>
<feature type="compositionally biased region" description="Low complexity" evidence="7">
    <location>
        <begin position="118"/>
        <end position="134"/>
    </location>
</feature>
<dbReference type="GO" id="GO:0032006">
    <property type="term" value="P:regulation of TOR signaling"/>
    <property type="evidence" value="ECO:0007669"/>
    <property type="project" value="UniProtKB-ARBA"/>
</dbReference>
<evidence type="ECO:0000256" key="6">
    <source>
        <dbReference type="ARBA" id="ARBA00059352"/>
    </source>
</evidence>
<feature type="compositionally biased region" description="Basic residues" evidence="7">
    <location>
        <begin position="101"/>
        <end position="117"/>
    </location>
</feature>
<dbReference type="AlphaFoldDB" id="A0A182Y628"/>
<feature type="compositionally biased region" description="Low complexity" evidence="7">
    <location>
        <begin position="56"/>
        <end position="100"/>
    </location>
</feature>
<dbReference type="GO" id="GO:0006979">
    <property type="term" value="P:response to oxidative stress"/>
    <property type="evidence" value="ECO:0007669"/>
    <property type="project" value="UniProtKB-ARBA"/>
</dbReference>
<sequence length="304" mass="35358">MSANLAAIDELVEEFLKMELISVPPYPGQLGYLGSTKVNDFRTPLMPIPANSNKNSNQSQRHQSQPQQQQQQQQQLQQQQQQAASQQQQQQQTQSQQQLQRSHHNSSSHHHHHHRSNASHQLQQQQQQQQLLQQQQRQQQLQQQQQQQHYYSENQYPLEPATIALTASPHEDALQKLTQRLESELRIAKRQHLACTEVLLPADLLPRISSEMFEQSEKEPCGIRGCTIYIEFEDEPDNTRRIATMKTDPNTVSTFELYLTLKQDRRGWTSILPQFLKNLARGSTIMISPEFRLTKNKLYHAYAD</sequence>
<dbReference type="PANTHER" id="PTHR12478:SF16">
    <property type="entry name" value="PROTEIN CHARYBDE-RELATED"/>
    <property type="match status" value="1"/>
</dbReference>
<accession>A0A182Y628</accession>
<dbReference type="VEuPathDB" id="VectorBase:ASTE005609"/>